<reference evidence="2 3" key="1">
    <citation type="submission" date="2023-02" db="EMBL/GenBank/DDBJ databases">
        <authorList>
            <person name="Maleckis M."/>
        </authorList>
    </citation>
    <scope>NUCLEOTIDE SEQUENCE [LARGE SCALE GENOMIC DNA]</scope>
    <source>
        <strain evidence="2 3">P8-A2</strain>
    </source>
</reference>
<name>A0ABU3UHQ7_9ACTN</name>
<feature type="domain" description="Carrier" evidence="1">
    <location>
        <begin position="1"/>
        <end position="77"/>
    </location>
</feature>
<dbReference type="Proteomes" id="UP001257627">
    <property type="component" value="Unassembled WGS sequence"/>
</dbReference>
<proteinExistence type="predicted"/>
<keyword evidence="3" id="KW-1185">Reference proteome</keyword>
<gene>
    <name evidence="2" type="ORF">PU648_13445</name>
</gene>
<dbReference type="EMBL" id="JARAKF010000001">
    <property type="protein sequence ID" value="MDU8993335.1"/>
    <property type="molecule type" value="Genomic_DNA"/>
</dbReference>
<comment type="caution">
    <text evidence="2">The sequence shown here is derived from an EMBL/GenBank/DDBJ whole genome shotgun (WGS) entry which is preliminary data.</text>
</comment>
<organism evidence="2 3">
    <name type="scientific">Streptomyces mirabilis</name>
    <dbReference type="NCBI Taxonomy" id="68239"/>
    <lineage>
        <taxon>Bacteria</taxon>
        <taxon>Bacillati</taxon>
        <taxon>Actinomycetota</taxon>
        <taxon>Actinomycetes</taxon>
        <taxon>Kitasatosporales</taxon>
        <taxon>Streptomycetaceae</taxon>
        <taxon>Streptomyces</taxon>
    </lineage>
</organism>
<sequence length="86" mass="9108">MPTISREQMKADIAEAAGLEPEQIGDDTNLRDAGLDSIRLMSLVEKWRAAGVQGADFVTLASSPTLGTWIAEFSSVDAAADAQTAR</sequence>
<dbReference type="PROSITE" id="PS50075">
    <property type="entry name" value="CARRIER"/>
    <property type="match status" value="1"/>
</dbReference>
<evidence type="ECO:0000313" key="3">
    <source>
        <dbReference type="Proteomes" id="UP001257627"/>
    </source>
</evidence>
<dbReference type="RefSeq" id="WP_205521788.1">
    <property type="nucleotide sequence ID" value="NZ_CP107955.1"/>
</dbReference>
<dbReference type="Pfam" id="PF00550">
    <property type="entry name" value="PP-binding"/>
    <property type="match status" value="1"/>
</dbReference>
<dbReference type="SUPFAM" id="SSF47336">
    <property type="entry name" value="ACP-like"/>
    <property type="match status" value="1"/>
</dbReference>
<accession>A0ABU3UHQ7</accession>
<evidence type="ECO:0000259" key="1">
    <source>
        <dbReference type="PROSITE" id="PS50075"/>
    </source>
</evidence>
<dbReference type="InterPro" id="IPR009081">
    <property type="entry name" value="PP-bd_ACP"/>
</dbReference>
<evidence type="ECO:0000313" key="2">
    <source>
        <dbReference type="EMBL" id="MDU8993335.1"/>
    </source>
</evidence>
<dbReference type="Gene3D" id="1.10.1200.10">
    <property type="entry name" value="ACP-like"/>
    <property type="match status" value="1"/>
</dbReference>
<dbReference type="InterPro" id="IPR036736">
    <property type="entry name" value="ACP-like_sf"/>
</dbReference>
<protein>
    <submittedName>
        <fullName evidence="2">Phosphopantetheine-binding protein</fullName>
    </submittedName>
</protein>